<reference evidence="8 9" key="1">
    <citation type="journal article" date="2015" name="Fungal Genet. Biol.">
        <title>Evolution of novel wood decay mechanisms in Agaricales revealed by the genome sequences of Fistulina hepatica and Cylindrobasidium torrendii.</title>
        <authorList>
            <person name="Floudas D."/>
            <person name="Held B.W."/>
            <person name="Riley R."/>
            <person name="Nagy L.G."/>
            <person name="Koehler G."/>
            <person name="Ransdell A.S."/>
            <person name="Younus H."/>
            <person name="Chow J."/>
            <person name="Chiniquy J."/>
            <person name="Lipzen A."/>
            <person name="Tritt A."/>
            <person name="Sun H."/>
            <person name="Haridas S."/>
            <person name="LaButti K."/>
            <person name="Ohm R.A."/>
            <person name="Kues U."/>
            <person name="Blanchette R.A."/>
            <person name="Grigoriev I.V."/>
            <person name="Minto R.E."/>
            <person name="Hibbett D.S."/>
        </authorList>
    </citation>
    <scope>NUCLEOTIDE SEQUENCE [LARGE SCALE GENOMIC DNA]</scope>
    <source>
        <strain evidence="8 9">ATCC 64428</strain>
    </source>
</reference>
<comment type="subcellular location">
    <subcellularLocation>
        <location evidence="2">Cytoplasm</location>
    </subcellularLocation>
    <subcellularLocation>
        <location evidence="1">Nucleus</location>
    </subcellularLocation>
</comment>
<dbReference type="OrthoDB" id="422427at2759"/>
<dbReference type="Pfam" id="PF01399">
    <property type="entry name" value="PCI"/>
    <property type="match status" value="1"/>
</dbReference>
<dbReference type="InterPro" id="IPR000717">
    <property type="entry name" value="PCI_dom"/>
</dbReference>
<dbReference type="Pfam" id="PF10602">
    <property type="entry name" value="RPN7"/>
    <property type="match status" value="1"/>
</dbReference>
<evidence type="ECO:0000256" key="1">
    <source>
        <dbReference type="ARBA" id="ARBA00004123"/>
    </source>
</evidence>
<evidence type="ECO:0000313" key="8">
    <source>
        <dbReference type="EMBL" id="KIY42962.1"/>
    </source>
</evidence>
<dbReference type="PANTHER" id="PTHR14145">
    <property type="entry name" value="26S PROTESOME SUBUNIT 6"/>
    <property type="match status" value="1"/>
</dbReference>
<proteinExistence type="inferred from homology"/>
<evidence type="ECO:0000256" key="6">
    <source>
        <dbReference type="ARBA" id="ARBA00023242"/>
    </source>
</evidence>
<evidence type="ECO:0000256" key="4">
    <source>
        <dbReference type="ARBA" id="ARBA00022490"/>
    </source>
</evidence>
<dbReference type="Gene3D" id="1.25.40.570">
    <property type="match status" value="1"/>
</dbReference>
<dbReference type="GO" id="GO:0008180">
    <property type="term" value="C:COP9 signalosome"/>
    <property type="evidence" value="ECO:0007669"/>
    <property type="project" value="UniProtKB-KW"/>
</dbReference>
<dbReference type="InterPro" id="IPR045135">
    <property type="entry name" value="Rpn7_N"/>
</dbReference>
<evidence type="ECO:0000256" key="2">
    <source>
        <dbReference type="ARBA" id="ARBA00004496"/>
    </source>
</evidence>
<keyword evidence="5" id="KW-0736">Signalosome</keyword>
<gene>
    <name evidence="8" type="ORF">FISHEDRAFT_54382</name>
</gene>
<dbReference type="PANTHER" id="PTHR14145:SF2">
    <property type="entry name" value="COP9 SIGNALOSOME COMPLEX SUBUNIT 1"/>
    <property type="match status" value="1"/>
</dbReference>
<protein>
    <submittedName>
        <fullName evidence="8">PCI-domain-containing protein</fullName>
    </submittedName>
</protein>
<dbReference type="AlphaFoldDB" id="A0A0D6ZYT5"/>
<sequence length="502" mass="56165">MEVEIPPVEEAIGAPASFYPGHRRSSPIIVIDDAHPFDLEAYISNYTGQTAIDRLLHLIHVAPSIAPYAFRMVIERIQKSRNPSLLQQAISIYEQTASSSSELLPSANDLVTLDTRWADETLARNQADRTRLEVELKTYTNNMIKESIRMAHRDLADFYRSTGESALSIKHYTKSREFCVNSNHVLEMCLSVLELLIEQRNYAHVTTYVFKAEAALDAAAVTANASAEKSAASSGVGNSAAFAATMKKSLNSERERVQSKLNLATGIAHLGQGYFEKAALAFLRIGSIKDLGDWVGKLVAPGDIAVYGVLCALSSYSRSALKAQILENAAFGVYMEQEPYVRELLEAYMGSTFKTVLELLDRHAARHYADMHLYPHVDALQNAIRSWAVKLYFQPFQSIRLDRMSAAFGWTVGETERHVVTLIQSGEIQARVDSRNKVLLAKKTDPRTELFERAIRAGDAIEEANRKLLFRMRVQQADLTIKAPKGQQQHLPRLNPDFFENE</sequence>
<name>A0A0D6ZYT5_9AGAR</name>
<dbReference type="InterPro" id="IPR019585">
    <property type="entry name" value="Rpn7/CSN1"/>
</dbReference>
<evidence type="ECO:0000259" key="7">
    <source>
        <dbReference type="PROSITE" id="PS50250"/>
    </source>
</evidence>
<organism evidence="8 9">
    <name type="scientific">Fistulina hepatica ATCC 64428</name>
    <dbReference type="NCBI Taxonomy" id="1128425"/>
    <lineage>
        <taxon>Eukaryota</taxon>
        <taxon>Fungi</taxon>
        <taxon>Dikarya</taxon>
        <taxon>Basidiomycota</taxon>
        <taxon>Agaricomycotina</taxon>
        <taxon>Agaricomycetes</taxon>
        <taxon>Agaricomycetidae</taxon>
        <taxon>Agaricales</taxon>
        <taxon>Fistulinaceae</taxon>
        <taxon>Fistulina</taxon>
    </lineage>
</organism>
<keyword evidence="4" id="KW-0963">Cytoplasm</keyword>
<keyword evidence="9" id="KW-1185">Reference proteome</keyword>
<evidence type="ECO:0000256" key="3">
    <source>
        <dbReference type="ARBA" id="ARBA00008793"/>
    </source>
</evidence>
<accession>A0A0D6ZYT5</accession>
<comment type="similarity">
    <text evidence="3">Belongs to the CSN1 family.</text>
</comment>
<dbReference type="SUPFAM" id="SSF46785">
    <property type="entry name" value="Winged helix' DNA-binding domain"/>
    <property type="match status" value="1"/>
</dbReference>
<dbReference type="GO" id="GO:0005737">
    <property type="term" value="C:cytoplasm"/>
    <property type="evidence" value="ECO:0007669"/>
    <property type="project" value="UniProtKB-SubCell"/>
</dbReference>
<keyword evidence="6" id="KW-0539">Nucleus</keyword>
<dbReference type="Proteomes" id="UP000054144">
    <property type="component" value="Unassembled WGS sequence"/>
</dbReference>
<evidence type="ECO:0000313" key="9">
    <source>
        <dbReference type="Proteomes" id="UP000054144"/>
    </source>
</evidence>
<dbReference type="SMART" id="SM00088">
    <property type="entry name" value="PINT"/>
    <property type="match status" value="1"/>
</dbReference>
<evidence type="ECO:0000256" key="5">
    <source>
        <dbReference type="ARBA" id="ARBA00022790"/>
    </source>
</evidence>
<feature type="domain" description="PCI" evidence="7">
    <location>
        <begin position="274"/>
        <end position="446"/>
    </location>
</feature>
<dbReference type="EMBL" id="KN882148">
    <property type="protein sequence ID" value="KIY42962.1"/>
    <property type="molecule type" value="Genomic_DNA"/>
</dbReference>
<dbReference type="PROSITE" id="PS50250">
    <property type="entry name" value="PCI"/>
    <property type="match status" value="1"/>
</dbReference>
<dbReference type="InterPro" id="IPR036390">
    <property type="entry name" value="WH_DNA-bd_sf"/>
</dbReference>